<dbReference type="EMBL" id="CAJNOV010000129">
    <property type="protein sequence ID" value="CAF0994967.1"/>
    <property type="molecule type" value="Genomic_DNA"/>
</dbReference>
<evidence type="ECO:0000259" key="1">
    <source>
        <dbReference type="Pfam" id="PF01498"/>
    </source>
</evidence>
<dbReference type="AlphaFoldDB" id="A0A814GCB0"/>
<accession>A0A814GCB0</accession>
<comment type="caution">
    <text evidence="2">The sequence shown here is derived from an EMBL/GenBank/DDBJ whole genome shotgun (WGS) entry which is preliminary data.</text>
</comment>
<feature type="domain" description="Transposase Tc1-like" evidence="1">
    <location>
        <begin position="75"/>
        <end position="130"/>
    </location>
</feature>
<dbReference type="Pfam" id="PF01498">
    <property type="entry name" value="HTH_Tnp_Tc3_2"/>
    <property type="match status" value="1"/>
</dbReference>
<organism evidence="2 3">
    <name type="scientific">Rotaria magnacalcarata</name>
    <dbReference type="NCBI Taxonomy" id="392030"/>
    <lineage>
        <taxon>Eukaryota</taxon>
        <taxon>Metazoa</taxon>
        <taxon>Spiralia</taxon>
        <taxon>Gnathifera</taxon>
        <taxon>Rotifera</taxon>
        <taxon>Eurotatoria</taxon>
        <taxon>Bdelloidea</taxon>
        <taxon>Philodinida</taxon>
        <taxon>Philodinidae</taxon>
        <taxon>Rotaria</taxon>
    </lineage>
</organism>
<evidence type="ECO:0000313" key="3">
    <source>
        <dbReference type="Proteomes" id="UP000663855"/>
    </source>
</evidence>
<gene>
    <name evidence="2" type="ORF">CJN711_LOCUS2047</name>
</gene>
<dbReference type="InterPro" id="IPR002492">
    <property type="entry name" value="Transposase_Tc1-like"/>
</dbReference>
<dbReference type="PANTHER" id="PTHR46068">
    <property type="entry name" value="PROTEIN CBG27172"/>
    <property type="match status" value="1"/>
</dbReference>
<proteinExistence type="predicted"/>
<evidence type="ECO:0000313" key="2">
    <source>
        <dbReference type="EMBL" id="CAF0994967.1"/>
    </source>
</evidence>
<dbReference type="PANTHER" id="PTHR46068:SF1">
    <property type="entry name" value="TRANSPOSASE IS30-LIKE HTH DOMAIN-CONTAINING PROTEIN"/>
    <property type="match status" value="1"/>
</dbReference>
<dbReference type="Proteomes" id="UP000663855">
    <property type="component" value="Unassembled WGS sequence"/>
</dbReference>
<dbReference type="GO" id="GO:0003677">
    <property type="term" value="F:DNA binding"/>
    <property type="evidence" value="ECO:0007669"/>
    <property type="project" value="InterPro"/>
</dbReference>
<dbReference type="InterPro" id="IPR036397">
    <property type="entry name" value="RNaseH_sf"/>
</dbReference>
<dbReference type="GO" id="GO:0015074">
    <property type="term" value="P:DNA integration"/>
    <property type="evidence" value="ECO:0007669"/>
    <property type="project" value="InterPro"/>
</dbReference>
<name>A0A814GCB0_9BILA</name>
<dbReference type="Gene3D" id="3.30.420.10">
    <property type="entry name" value="Ribonuclease H-like superfamily/Ribonuclease H"/>
    <property type="match status" value="1"/>
</dbReference>
<protein>
    <recommendedName>
        <fullName evidence="1">Transposase Tc1-like domain-containing protein</fullName>
    </recommendedName>
</protein>
<reference evidence="2" key="1">
    <citation type="submission" date="2021-02" db="EMBL/GenBank/DDBJ databases">
        <authorList>
            <person name="Nowell W R."/>
        </authorList>
    </citation>
    <scope>NUCLEOTIDE SEQUENCE</scope>
</reference>
<sequence>MKSKDIQKLVLSKYENGDGPTKLFRDLNGTLSLPTIERWCKSIRDTGCINLSKPPGRPRTIRTSANIQKVKHRLERRRTVSSRKLSRELGISRTSVRRVLKNDLELHAYKVQNEPMLTDEHKEKRIQFANWIRTNFRKEDTMKILFSDEKMFDIDGVYNSQNDRIWAVNRSEVDIKAGTRQKRKFPQKVMVWLGVCSKSVSPLIFFEKGTVDHDRYIKEVLPVALKFGNDMFGNDWIFQQDGAKPHTHAKSQEWCTKNFPSFIDKSHWPPNSPDLNPLDYCIWNEFTQLIEWDAVTSKTTLITALKRAVRKISQDVVFESCSSWTNRLYRLYRLSQDKGNYLR</sequence>
<dbReference type="GO" id="GO:0006313">
    <property type="term" value="P:DNA transposition"/>
    <property type="evidence" value="ECO:0007669"/>
    <property type="project" value="InterPro"/>
</dbReference>